<dbReference type="AlphaFoldDB" id="A0A2G8LHC6"/>
<dbReference type="Gene3D" id="3.90.215.10">
    <property type="entry name" value="Gamma Fibrinogen, chain A, domain 1"/>
    <property type="match status" value="1"/>
</dbReference>
<evidence type="ECO:0000256" key="5">
    <source>
        <dbReference type="ARBA" id="ARBA00023157"/>
    </source>
</evidence>
<evidence type="ECO:0000256" key="4">
    <source>
        <dbReference type="ARBA" id="ARBA00023054"/>
    </source>
</evidence>
<sequence>MPIECFLEESCTLNVYYHTGNRQCRGKIFRYIILCFSTTSVSEGLQRSIEYLFLYPQYIWRFLIKPDGYPEPFEAYCDNDLDSGGWTVLQRRRSDSVNFNRNWKDFRNGFGFLGSEFWIGNEKIAFLTNQKRYQLRMNFENVAGDTYYVIYDKFRISDEWGKYYISSLGTFVKSDGIIPERCPANEIFSNEICERTCDDPDTCISATSRRETEQCVCVGDYLRQEDNASL</sequence>
<keyword evidence="4" id="KW-0175">Coiled coil</keyword>
<keyword evidence="9" id="KW-1185">Reference proteome</keyword>
<evidence type="ECO:0000259" key="7">
    <source>
        <dbReference type="PROSITE" id="PS51406"/>
    </source>
</evidence>
<keyword evidence="6" id="KW-0325">Glycoprotein</keyword>
<comment type="subcellular location">
    <subcellularLocation>
        <location evidence="1">Secreted</location>
    </subcellularLocation>
</comment>
<dbReference type="PROSITE" id="PS51406">
    <property type="entry name" value="FIBRINOGEN_C_2"/>
    <property type="match status" value="1"/>
</dbReference>
<feature type="domain" description="Fibrinogen C-terminal" evidence="7">
    <location>
        <begin position="40"/>
        <end position="171"/>
    </location>
</feature>
<dbReference type="GO" id="GO:0034116">
    <property type="term" value="P:positive regulation of heterotypic cell-cell adhesion"/>
    <property type="evidence" value="ECO:0007669"/>
    <property type="project" value="TreeGrafter"/>
</dbReference>
<comment type="caution">
    <text evidence="8">The sequence shown here is derived from an EMBL/GenBank/DDBJ whole genome shotgun (WGS) entry which is preliminary data.</text>
</comment>
<dbReference type="SUPFAM" id="SSF56496">
    <property type="entry name" value="Fibrinogen C-terminal domain-like"/>
    <property type="match status" value="1"/>
</dbReference>
<dbReference type="Pfam" id="PF00147">
    <property type="entry name" value="Fibrinogen_C"/>
    <property type="match status" value="1"/>
</dbReference>
<dbReference type="Proteomes" id="UP000230750">
    <property type="component" value="Unassembled WGS sequence"/>
</dbReference>
<dbReference type="EMBL" id="MRZV01000077">
    <property type="protein sequence ID" value="PIK59641.1"/>
    <property type="molecule type" value="Genomic_DNA"/>
</dbReference>
<dbReference type="InterPro" id="IPR014716">
    <property type="entry name" value="Fibrinogen_a/b/g_C_1"/>
</dbReference>
<dbReference type="SUPFAM" id="SSF57567">
    <property type="entry name" value="Serine protease inhibitors"/>
    <property type="match status" value="1"/>
</dbReference>
<proteinExistence type="predicted"/>
<name>A0A2G8LHC6_STIJA</name>
<dbReference type="GO" id="GO:0005577">
    <property type="term" value="C:fibrinogen complex"/>
    <property type="evidence" value="ECO:0007669"/>
    <property type="project" value="TreeGrafter"/>
</dbReference>
<evidence type="ECO:0000313" key="9">
    <source>
        <dbReference type="Proteomes" id="UP000230750"/>
    </source>
</evidence>
<gene>
    <name evidence="8" type="ORF">BSL78_03437</name>
</gene>
<dbReference type="PANTHER" id="PTHR47221">
    <property type="entry name" value="FIBRINOGEN ALPHA CHAIN"/>
    <property type="match status" value="1"/>
</dbReference>
<dbReference type="InterPro" id="IPR036056">
    <property type="entry name" value="Fibrinogen-like_C"/>
</dbReference>
<reference evidence="8 9" key="1">
    <citation type="journal article" date="2017" name="PLoS Biol.">
        <title>The sea cucumber genome provides insights into morphological evolution and visceral regeneration.</title>
        <authorList>
            <person name="Zhang X."/>
            <person name="Sun L."/>
            <person name="Yuan J."/>
            <person name="Sun Y."/>
            <person name="Gao Y."/>
            <person name="Zhang L."/>
            <person name="Li S."/>
            <person name="Dai H."/>
            <person name="Hamel J.F."/>
            <person name="Liu C."/>
            <person name="Yu Y."/>
            <person name="Liu S."/>
            <person name="Lin W."/>
            <person name="Guo K."/>
            <person name="Jin S."/>
            <person name="Xu P."/>
            <person name="Storey K.B."/>
            <person name="Huan P."/>
            <person name="Zhang T."/>
            <person name="Zhou Y."/>
            <person name="Zhang J."/>
            <person name="Lin C."/>
            <person name="Li X."/>
            <person name="Xing L."/>
            <person name="Huo D."/>
            <person name="Sun M."/>
            <person name="Wang L."/>
            <person name="Mercier A."/>
            <person name="Li F."/>
            <person name="Yang H."/>
            <person name="Xiang J."/>
        </authorList>
    </citation>
    <scope>NUCLEOTIDE SEQUENCE [LARGE SCALE GENOMIC DNA]</scope>
    <source>
        <strain evidence="8">Shaxun</strain>
        <tissue evidence="8">Muscle</tissue>
    </source>
</reference>
<dbReference type="PANTHER" id="PTHR47221:SF6">
    <property type="entry name" value="FIBRINOGEN ALPHA CHAIN"/>
    <property type="match status" value="1"/>
</dbReference>
<organism evidence="8 9">
    <name type="scientific">Stichopus japonicus</name>
    <name type="common">Sea cucumber</name>
    <dbReference type="NCBI Taxonomy" id="307972"/>
    <lineage>
        <taxon>Eukaryota</taxon>
        <taxon>Metazoa</taxon>
        <taxon>Echinodermata</taxon>
        <taxon>Eleutherozoa</taxon>
        <taxon>Echinozoa</taxon>
        <taxon>Holothuroidea</taxon>
        <taxon>Aspidochirotacea</taxon>
        <taxon>Aspidochirotida</taxon>
        <taxon>Stichopodidae</taxon>
        <taxon>Apostichopus</taxon>
    </lineage>
</organism>
<evidence type="ECO:0000256" key="2">
    <source>
        <dbReference type="ARBA" id="ARBA00022525"/>
    </source>
</evidence>
<dbReference type="InterPro" id="IPR002181">
    <property type="entry name" value="Fibrinogen_a/b/g_C_dom"/>
</dbReference>
<dbReference type="GO" id="GO:0030674">
    <property type="term" value="F:protein-macromolecule adaptor activity"/>
    <property type="evidence" value="ECO:0007669"/>
    <property type="project" value="TreeGrafter"/>
</dbReference>
<evidence type="ECO:0000313" key="8">
    <source>
        <dbReference type="EMBL" id="PIK59641.1"/>
    </source>
</evidence>
<keyword evidence="2" id="KW-0964">Secreted</keyword>
<evidence type="ECO:0000256" key="3">
    <source>
        <dbReference type="ARBA" id="ARBA00022729"/>
    </source>
</evidence>
<dbReference type="STRING" id="307972.A0A2G8LHC6"/>
<evidence type="ECO:0000256" key="6">
    <source>
        <dbReference type="ARBA" id="ARBA00023180"/>
    </source>
</evidence>
<keyword evidence="5" id="KW-1015">Disulfide bond</keyword>
<accession>A0A2G8LHC6</accession>
<dbReference type="InterPro" id="IPR037579">
    <property type="entry name" value="FIB_ANG-like"/>
</dbReference>
<dbReference type="SMART" id="SM00186">
    <property type="entry name" value="FBG"/>
    <property type="match status" value="1"/>
</dbReference>
<evidence type="ECO:0000256" key="1">
    <source>
        <dbReference type="ARBA" id="ARBA00004613"/>
    </source>
</evidence>
<dbReference type="GO" id="GO:0005201">
    <property type="term" value="F:extracellular matrix structural constituent"/>
    <property type="evidence" value="ECO:0007669"/>
    <property type="project" value="TreeGrafter"/>
</dbReference>
<dbReference type="InterPro" id="IPR036084">
    <property type="entry name" value="Ser_inhib-like_sf"/>
</dbReference>
<keyword evidence="3" id="KW-0732">Signal</keyword>
<protein>
    <submittedName>
        <fullName evidence="8">Putative ficolin-1-like</fullName>
    </submittedName>
</protein>